<evidence type="ECO:0000313" key="3">
    <source>
        <dbReference type="Proteomes" id="UP001151760"/>
    </source>
</evidence>
<gene>
    <name evidence="2" type="ORF">Tco_1121706</name>
</gene>
<reference evidence="2" key="1">
    <citation type="journal article" date="2022" name="Int. J. Mol. Sci.">
        <title>Draft Genome of Tanacetum Coccineum: Genomic Comparison of Closely Related Tanacetum-Family Plants.</title>
        <authorList>
            <person name="Yamashiro T."/>
            <person name="Shiraishi A."/>
            <person name="Nakayama K."/>
            <person name="Satake H."/>
        </authorList>
    </citation>
    <scope>NUCLEOTIDE SEQUENCE</scope>
</reference>
<protein>
    <submittedName>
        <fullName evidence="2">Uncharacterized protein</fullName>
    </submittedName>
</protein>
<reference evidence="2" key="2">
    <citation type="submission" date="2022-01" db="EMBL/GenBank/DDBJ databases">
        <authorList>
            <person name="Yamashiro T."/>
            <person name="Shiraishi A."/>
            <person name="Satake H."/>
            <person name="Nakayama K."/>
        </authorList>
    </citation>
    <scope>NUCLEOTIDE SEQUENCE</scope>
</reference>
<dbReference type="EMBL" id="BQNB010021333">
    <property type="protein sequence ID" value="GJU05276.1"/>
    <property type="molecule type" value="Genomic_DNA"/>
</dbReference>
<evidence type="ECO:0000256" key="1">
    <source>
        <dbReference type="SAM" id="MobiDB-lite"/>
    </source>
</evidence>
<name>A0ABQ5IYG6_9ASTR</name>
<comment type="caution">
    <text evidence="2">The sequence shown here is derived from an EMBL/GenBank/DDBJ whole genome shotgun (WGS) entry which is preliminary data.</text>
</comment>
<organism evidence="2 3">
    <name type="scientific">Tanacetum coccineum</name>
    <dbReference type="NCBI Taxonomy" id="301880"/>
    <lineage>
        <taxon>Eukaryota</taxon>
        <taxon>Viridiplantae</taxon>
        <taxon>Streptophyta</taxon>
        <taxon>Embryophyta</taxon>
        <taxon>Tracheophyta</taxon>
        <taxon>Spermatophyta</taxon>
        <taxon>Magnoliopsida</taxon>
        <taxon>eudicotyledons</taxon>
        <taxon>Gunneridae</taxon>
        <taxon>Pentapetalae</taxon>
        <taxon>asterids</taxon>
        <taxon>campanulids</taxon>
        <taxon>Asterales</taxon>
        <taxon>Asteraceae</taxon>
        <taxon>Asteroideae</taxon>
        <taxon>Anthemideae</taxon>
        <taxon>Anthemidinae</taxon>
        <taxon>Tanacetum</taxon>
    </lineage>
</organism>
<sequence length="285" mass="32037">MTRSAPACWLPTNAFGSKLLTRPCNNFNAVYNTLDINYDFNLRELGSVVEWYHGKSGATSSIFLITSESTTTSKHLSHISGVMGYCWANLVPRPNYSLGSSRFQPKFSPKLIQSSQHFQNDQTNQNIQKDYKTKYKKVKAKLALLEAGPSSTQTTKPFQSKNKGIVAETFDYDKEKVSSDDEKMVQVKVLMTLVKEEQLTIGKNHARNDEITMRKNVELLRFEEGKRENFKKYKSPRQGGRGGARSSTNNMDRAKKKMPTSSIPWASSSAGMLVVVSPDQGEDNQ</sequence>
<evidence type="ECO:0000313" key="2">
    <source>
        <dbReference type="EMBL" id="GJU05276.1"/>
    </source>
</evidence>
<keyword evidence="3" id="KW-1185">Reference proteome</keyword>
<feature type="region of interest" description="Disordered" evidence="1">
    <location>
        <begin position="228"/>
        <end position="266"/>
    </location>
</feature>
<proteinExistence type="predicted"/>
<dbReference type="Proteomes" id="UP001151760">
    <property type="component" value="Unassembled WGS sequence"/>
</dbReference>
<accession>A0ABQ5IYG6</accession>